<proteinExistence type="predicted"/>
<keyword evidence="7" id="KW-1185">Reference proteome</keyword>
<dbReference type="InterPro" id="IPR050109">
    <property type="entry name" value="HTH-type_TetR-like_transc_reg"/>
</dbReference>
<dbReference type="InterPro" id="IPR013570">
    <property type="entry name" value="Tscrpt_reg_YsiA_C"/>
</dbReference>
<keyword evidence="3" id="KW-0804">Transcription</keyword>
<evidence type="ECO:0000313" key="7">
    <source>
        <dbReference type="Proteomes" id="UP001595607"/>
    </source>
</evidence>
<dbReference type="InterPro" id="IPR009057">
    <property type="entry name" value="Homeodomain-like_sf"/>
</dbReference>
<keyword evidence="1" id="KW-0805">Transcription regulation</keyword>
<evidence type="ECO:0000259" key="5">
    <source>
        <dbReference type="PROSITE" id="PS50977"/>
    </source>
</evidence>
<dbReference type="PROSITE" id="PS50977">
    <property type="entry name" value="HTH_TETR_2"/>
    <property type="match status" value="1"/>
</dbReference>
<dbReference type="SUPFAM" id="SSF48498">
    <property type="entry name" value="Tetracyclin repressor-like, C-terminal domain"/>
    <property type="match status" value="1"/>
</dbReference>
<organism evidence="6 7">
    <name type="scientific">Parvularcula lutaonensis</name>
    <dbReference type="NCBI Taxonomy" id="491923"/>
    <lineage>
        <taxon>Bacteria</taxon>
        <taxon>Pseudomonadati</taxon>
        <taxon>Pseudomonadota</taxon>
        <taxon>Alphaproteobacteria</taxon>
        <taxon>Parvularculales</taxon>
        <taxon>Parvularculaceae</taxon>
        <taxon>Parvularcula</taxon>
    </lineage>
</organism>
<protein>
    <submittedName>
        <fullName evidence="6">TetR/AcrR family transcriptional regulator</fullName>
    </submittedName>
</protein>
<sequence>MTVRTKTKREKLAEREEAIVSAARKMFHERGMQAAKMADIAAAAGVAEGTLYLYFKNKEALFAAVVTRHWEDLTEGASRVVAEVDTPRDQLAALAQFTLRRILDDWKLFELSFVLHYGSGDTSDATDKRAYVRIFDGIIERGIDRGDFSPEAPVRLLRDLFFGTMEYAVRSMLRSGKQDDEPAALAMLLKATDGVLMPTAEPQKADLADRLEAAVARLEAMSNR</sequence>
<dbReference type="Pfam" id="PF00440">
    <property type="entry name" value="TetR_N"/>
    <property type="match status" value="1"/>
</dbReference>
<reference evidence="7" key="1">
    <citation type="journal article" date="2019" name="Int. J. Syst. Evol. Microbiol.">
        <title>The Global Catalogue of Microorganisms (GCM) 10K type strain sequencing project: providing services to taxonomists for standard genome sequencing and annotation.</title>
        <authorList>
            <consortium name="The Broad Institute Genomics Platform"/>
            <consortium name="The Broad Institute Genome Sequencing Center for Infectious Disease"/>
            <person name="Wu L."/>
            <person name="Ma J."/>
        </authorList>
    </citation>
    <scope>NUCLEOTIDE SEQUENCE [LARGE SCALE GENOMIC DNA]</scope>
    <source>
        <strain evidence="7">KCTC 22245</strain>
    </source>
</reference>
<feature type="domain" description="HTH tetR-type" evidence="5">
    <location>
        <begin position="13"/>
        <end position="73"/>
    </location>
</feature>
<dbReference type="PANTHER" id="PTHR30055:SF234">
    <property type="entry name" value="HTH-TYPE TRANSCRIPTIONAL REGULATOR BETI"/>
    <property type="match status" value="1"/>
</dbReference>
<evidence type="ECO:0000256" key="1">
    <source>
        <dbReference type="ARBA" id="ARBA00023015"/>
    </source>
</evidence>
<dbReference type="RefSeq" id="WP_189570768.1">
    <property type="nucleotide sequence ID" value="NZ_BMXU01000001.1"/>
</dbReference>
<accession>A0ABV7MAS9</accession>
<comment type="caution">
    <text evidence="6">The sequence shown here is derived from an EMBL/GenBank/DDBJ whole genome shotgun (WGS) entry which is preliminary data.</text>
</comment>
<dbReference type="Gene3D" id="1.10.10.60">
    <property type="entry name" value="Homeodomain-like"/>
    <property type="match status" value="1"/>
</dbReference>
<dbReference type="SUPFAM" id="SSF46689">
    <property type="entry name" value="Homeodomain-like"/>
    <property type="match status" value="1"/>
</dbReference>
<gene>
    <name evidence="6" type="ORF">ACFONP_07005</name>
</gene>
<keyword evidence="2 4" id="KW-0238">DNA-binding</keyword>
<feature type="DNA-binding region" description="H-T-H motif" evidence="4">
    <location>
        <begin position="36"/>
        <end position="55"/>
    </location>
</feature>
<dbReference type="Pfam" id="PF08359">
    <property type="entry name" value="TetR_C_4"/>
    <property type="match status" value="1"/>
</dbReference>
<dbReference type="PRINTS" id="PR00455">
    <property type="entry name" value="HTHTETR"/>
</dbReference>
<dbReference type="Proteomes" id="UP001595607">
    <property type="component" value="Unassembled WGS sequence"/>
</dbReference>
<name>A0ABV7MAS9_9PROT</name>
<dbReference type="InterPro" id="IPR001647">
    <property type="entry name" value="HTH_TetR"/>
</dbReference>
<dbReference type="PANTHER" id="PTHR30055">
    <property type="entry name" value="HTH-TYPE TRANSCRIPTIONAL REGULATOR RUTR"/>
    <property type="match status" value="1"/>
</dbReference>
<evidence type="ECO:0000256" key="4">
    <source>
        <dbReference type="PROSITE-ProRule" id="PRU00335"/>
    </source>
</evidence>
<dbReference type="Gene3D" id="1.10.357.10">
    <property type="entry name" value="Tetracycline Repressor, domain 2"/>
    <property type="match status" value="1"/>
</dbReference>
<evidence type="ECO:0000256" key="2">
    <source>
        <dbReference type="ARBA" id="ARBA00023125"/>
    </source>
</evidence>
<evidence type="ECO:0000256" key="3">
    <source>
        <dbReference type="ARBA" id="ARBA00023163"/>
    </source>
</evidence>
<dbReference type="InterPro" id="IPR036271">
    <property type="entry name" value="Tet_transcr_reg_TetR-rel_C_sf"/>
</dbReference>
<evidence type="ECO:0000313" key="6">
    <source>
        <dbReference type="EMBL" id="MFC3302478.1"/>
    </source>
</evidence>
<dbReference type="EMBL" id="JBHRVA010000002">
    <property type="protein sequence ID" value="MFC3302478.1"/>
    <property type="molecule type" value="Genomic_DNA"/>
</dbReference>